<feature type="transmembrane region" description="Helical" evidence="1">
    <location>
        <begin position="90"/>
        <end position="112"/>
    </location>
</feature>
<dbReference type="AlphaFoldDB" id="A0A932ENM8"/>
<dbReference type="Pfam" id="PF02517">
    <property type="entry name" value="Rce1-like"/>
    <property type="match status" value="1"/>
</dbReference>
<evidence type="ECO:0000313" key="4">
    <source>
        <dbReference type="Proteomes" id="UP000779809"/>
    </source>
</evidence>
<feature type="transmembrane region" description="Helical" evidence="1">
    <location>
        <begin position="190"/>
        <end position="210"/>
    </location>
</feature>
<keyword evidence="3" id="KW-0645">Protease</keyword>
<keyword evidence="3" id="KW-0482">Metalloprotease</keyword>
<feature type="transmembrane region" description="Helical" evidence="1">
    <location>
        <begin position="46"/>
        <end position="70"/>
    </location>
</feature>
<dbReference type="EMBL" id="JACPNR010000004">
    <property type="protein sequence ID" value="MBI2677472.1"/>
    <property type="molecule type" value="Genomic_DNA"/>
</dbReference>
<evidence type="ECO:0000313" key="3">
    <source>
        <dbReference type="EMBL" id="MBI2677472.1"/>
    </source>
</evidence>
<gene>
    <name evidence="3" type="ORF">HYX28_01680</name>
</gene>
<keyword evidence="1" id="KW-1133">Transmembrane helix</keyword>
<feature type="transmembrane region" description="Helical" evidence="1">
    <location>
        <begin position="165"/>
        <end position="184"/>
    </location>
</feature>
<dbReference type="GO" id="GO:0080120">
    <property type="term" value="P:CAAX-box protein maturation"/>
    <property type="evidence" value="ECO:0007669"/>
    <property type="project" value="UniProtKB-ARBA"/>
</dbReference>
<feature type="transmembrane region" description="Helical" evidence="1">
    <location>
        <begin position="265"/>
        <end position="284"/>
    </location>
</feature>
<organism evidence="3 4">
    <name type="scientific">Candidatus Korobacter versatilis</name>
    <dbReference type="NCBI Taxonomy" id="658062"/>
    <lineage>
        <taxon>Bacteria</taxon>
        <taxon>Pseudomonadati</taxon>
        <taxon>Acidobacteriota</taxon>
        <taxon>Terriglobia</taxon>
        <taxon>Terriglobales</taxon>
        <taxon>Candidatus Korobacteraceae</taxon>
        <taxon>Candidatus Korobacter</taxon>
    </lineage>
</organism>
<comment type="caution">
    <text evidence="3">The sequence shown here is derived from an EMBL/GenBank/DDBJ whole genome shotgun (WGS) entry which is preliminary data.</text>
</comment>
<keyword evidence="3" id="KW-0378">Hydrolase</keyword>
<proteinExistence type="predicted"/>
<accession>A0A932ENM8</accession>
<keyword evidence="1" id="KW-0472">Membrane</keyword>
<dbReference type="PANTHER" id="PTHR39430">
    <property type="entry name" value="MEMBRANE-ASSOCIATED PROTEASE-RELATED"/>
    <property type="match status" value="1"/>
</dbReference>
<evidence type="ECO:0000259" key="2">
    <source>
        <dbReference type="Pfam" id="PF02517"/>
    </source>
</evidence>
<dbReference type="Proteomes" id="UP000779809">
    <property type="component" value="Unassembled WGS sequence"/>
</dbReference>
<feature type="transmembrane region" description="Helical" evidence="1">
    <location>
        <begin position="18"/>
        <end position="40"/>
    </location>
</feature>
<protein>
    <submittedName>
        <fullName evidence="3">CPBP family intramembrane metalloprotease</fullName>
    </submittedName>
</protein>
<evidence type="ECO:0000256" key="1">
    <source>
        <dbReference type="SAM" id="Phobius"/>
    </source>
</evidence>
<feature type="domain" description="CAAX prenyl protease 2/Lysostaphin resistance protein A-like" evidence="2">
    <location>
        <begin position="131"/>
        <end position="227"/>
    </location>
</feature>
<feature type="transmembrane region" description="Helical" evidence="1">
    <location>
        <begin position="222"/>
        <end position="245"/>
    </location>
</feature>
<dbReference type="PANTHER" id="PTHR39430:SF1">
    <property type="entry name" value="PROTEASE"/>
    <property type="match status" value="1"/>
</dbReference>
<dbReference type="InterPro" id="IPR003675">
    <property type="entry name" value="Rce1/LyrA-like_dom"/>
</dbReference>
<sequence>MLTIFLSRDGRLRAGWRFLLGVTALAAADLGSRYLVGFVIGPGSPILFIFLQEPIALALQVLLFALLLTVADRVSGDRLAAQGLPRYGPWLHQFCDGFLLGGGMVTVCVVAVRLFGGLSFVVAFSAKSLFACFLIFALLLVGAIKEEVAFRGYPFQRLIEGGGPRWGPVLGVVVLSVLFGLVHWHNPSRTLFSTANTVLIGIVLAVAYLRTWALWFPIGIHFGWNFMLGVVFGLPVSGIADFGVLVRGTATGPAWLTGGAYGIEASAVATGVVAISMVPAWLMYRPAAAGLEQVLGWPRKPAGRADADDSGGIKI</sequence>
<reference evidence="3" key="1">
    <citation type="submission" date="2020-07" db="EMBL/GenBank/DDBJ databases">
        <title>Huge and variable diversity of episymbiotic CPR bacteria and DPANN archaea in groundwater ecosystems.</title>
        <authorList>
            <person name="He C.Y."/>
            <person name="Keren R."/>
            <person name="Whittaker M."/>
            <person name="Farag I.F."/>
            <person name="Doudna J."/>
            <person name="Cate J.H.D."/>
            <person name="Banfield J.F."/>
        </authorList>
    </citation>
    <scope>NUCLEOTIDE SEQUENCE</scope>
    <source>
        <strain evidence="3">NC_groundwater_580_Pr5_B-0.1um_64_19</strain>
    </source>
</reference>
<dbReference type="GO" id="GO:0004175">
    <property type="term" value="F:endopeptidase activity"/>
    <property type="evidence" value="ECO:0007669"/>
    <property type="project" value="UniProtKB-ARBA"/>
</dbReference>
<feature type="transmembrane region" description="Helical" evidence="1">
    <location>
        <begin position="118"/>
        <end position="144"/>
    </location>
</feature>
<keyword evidence="1" id="KW-0812">Transmembrane</keyword>
<dbReference type="GO" id="GO:0008237">
    <property type="term" value="F:metallopeptidase activity"/>
    <property type="evidence" value="ECO:0007669"/>
    <property type="project" value="UniProtKB-KW"/>
</dbReference>
<name>A0A932ENM8_9BACT</name>